<dbReference type="Pfam" id="PF00565">
    <property type="entry name" value="SNase"/>
    <property type="match status" value="1"/>
</dbReference>
<evidence type="ECO:0000259" key="4">
    <source>
        <dbReference type="PROSITE" id="PS50830"/>
    </source>
</evidence>
<dbReference type="PROSITE" id="PS01123">
    <property type="entry name" value="TNASE_1"/>
    <property type="match status" value="1"/>
</dbReference>
<dbReference type="GO" id="GO:0004519">
    <property type="term" value="F:endonuclease activity"/>
    <property type="evidence" value="ECO:0007669"/>
    <property type="project" value="UniProtKB-KW"/>
</dbReference>
<dbReference type="PROSITE" id="PS50830">
    <property type="entry name" value="TNASE_3"/>
    <property type="match status" value="1"/>
</dbReference>
<dbReference type="GO" id="GO:0016787">
    <property type="term" value="F:hydrolase activity"/>
    <property type="evidence" value="ECO:0007669"/>
    <property type="project" value="UniProtKB-KW"/>
</dbReference>
<comment type="caution">
    <text evidence="5">The sequence shown here is derived from an EMBL/GenBank/DDBJ whole genome shotgun (WGS) entry which is preliminary data.</text>
</comment>
<name>A0A7C4ARZ5_9BACT</name>
<dbReference type="InterPro" id="IPR016071">
    <property type="entry name" value="Staphylococal_nuclease_OB-fold"/>
</dbReference>
<gene>
    <name evidence="5" type="ORF">ENV54_06640</name>
</gene>
<dbReference type="GO" id="GO:0003676">
    <property type="term" value="F:nucleic acid binding"/>
    <property type="evidence" value="ECO:0007669"/>
    <property type="project" value="InterPro"/>
</dbReference>
<dbReference type="Gene3D" id="2.40.50.90">
    <property type="match status" value="1"/>
</dbReference>
<accession>A0A7C4ARZ5</accession>
<protein>
    <submittedName>
        <fullName evidence="5">Thermonuclease family protein</fullName>
    </submittedName>
</protein>
<sequence length="180" mass="19985">MPRTEYVDHPSRVSSGMGHAKSARLIGVGLLVFSLVAILSCSGSETFSGKCVGVADGDTITVLKKGKAVRIRLYGIDCPERGQDFYRAAKTFTSEHAYGKIVHVAPVDQDAYGRVVAWVSVNGTNLNKELVAAGLAWWYKRYAPNEKELANLEKKARREKVGIWSHPHPVPPWEFRQDHH</sequence>
<keyword evidence="1" id="KW-0540">Nuclease</keyword>
<organism evidence="5">
    <name type="scientific">Desulfomonile tiedjei</name>
    <dbReference type="NCBI Taxonomy" id="2358"/>
    <lineage>
        <taxon>Bacteria</taxon>
        <taxon>Pseudomonadati</taxon>
        <taxon>Thermodesulfobacteriota</taxon>
        <taxon>Desulfomonilia</taxon>
        <taxon>Desulfomonilales</taxon>
        <taxon>Desulfomonilaceae</taxon>
        <taxon>Desulfomonile</taxon>
    </lineage>
</organism>
<dbReference type="PANTHER" id="PTHR12302:SF3">
    <property type="entry name" value="SERINE_THREONINE-PROTEIN KINASE 31"/>
    <property type="match status" value="1"/>
</dbReference>
<dbReference type="SUPFAM" id="SSF50199">
    <property type="entry name" value="Staphylococcal nuclease"/>
    <property type="match status" value="1"/>
</dbReference>
<evidence type="ECO:0000313" key="5">
    <source>
        <dbReference type="EMBL" id="HGH60959.1"/>
    </source>
</evidence>
<dbReference type="EMBL" id="DTGT01000203">
    <property type="protein sequence ID" value="HGH60959.1"/>
    <property type="molecule type" value="Genomic_DNA"/>
</dbReference>
<keyword evidence="2" id="KW-0255">Endonuclease</keyword>
<reference evidence="5" key="1">
    <citation type="journal article" date="2020" name="mSystems">
        <title>Genome- and Community-Level Interaction Insights into Carbon Utilization and Element Cycling Functions of Hydrothermarchaeota in Hydrothermal Sediment.</title>
        <authorList>
            <person name="Zhou Z."/>
            <person name="Liu Y."/>
            <person name="Xu W."/>
            <person name="Pan J."/>
            <person name="Luo Z.H."/>
            <person name="Li M."/>
        </authorList>
    </citation>
    <scope>NUCLEOTIDE SEQUENCE [LARGE SCALE GENOMIC DNA]</scope>
    <source>
        <strain evidence="5">SpSt-769</strain>
    </source>
</reference>
<dbReference type="PANTHER" id="PTHR12302">
    <property type="entry name" value="EBNA2 BINDING PROTEIN P100"/>
    <property type="match status" value="1"/>
</dbReference>
<evidence type="ECO:0000256" key="3">
    <source>
        <dbReference type="ARBA" id="ARBA00022801"/>
    </source>
</evidence>
<dbReference type="InterPro" id="IPR035437">
    <property type="entry name" value="SNase_OB-fold_sf"/>
</dbReference>
<dbReference type="InterPro" id="IPR002071">
    <property type="entry name" value="Thermonucl_AS"/>
</dbReference>
<feature type="domain" description="TNase-like" evidence="4">
    <location>
        <begin position="45"/>
        <end position="166"/>
    </location>
</feature>
<keyword evidence="3" id="KW-0378">Hydrolase</keyword>
<dbReference type="AlphaFoldDB" id="A0A7C4ARZ5"/>
<evidence type="ECO:0000256" key="2">
    <source>
        <dbReference type="ARBA" id="ARBA00022759"/>
    </source>
</evidence>
<dbReference type="SMART" id="SM00318">
    <property type="entry name" value="SNc"/>
    <property type="match status" value="1"/>
</dbReference>
<evidence type="ECO:0000256" key="1">
    <source>
        <dbReference type="ARBA" id="ARBA00022722"/>
    </source>
</evidence>
<proteinExistence type="predicted"/>